<accession>A0A1Y1LH69</accession>
<keyword evidence="3" id="KW-0479">Metal-binding</keyword>
<protein>
    <recommendedName>
        <fullName evidence="13">C2H2-type domain-containing protein</fullName>
    </recommendedName>
</protein>
<keyword evidence="6" id="KW-0862">Zinc</keyword>
<evidence type="ECO:0000313" key="16">
    <source>
        <dbReference type="Proteomes" id="UP000327044"/>
    </source>
</evidence>
<dbReference type="GO" id="GO:0000981">
    <property type="term" value="F:DNA-binding transcription factor activity, RNA polymerase II-specific"/>
    <property type="evidence" value="ECO:0007669"/>
    <property type="project" value="TreeGrafter"/>
</dbReference>
<evidence type="ECO:0000313" key="15">
    <source>
        <dbReference type="EMBL" id="KAB0804649.1"/>
    </source>
</evidence>
<dbReference type="GO" id="GO:0000978">
    <property type="term" value="F:RNA polymerase II cis-regulatory region sequence-specific DNA binding"/>
    <property type="evidence" value="ECO:0007669"/>
    <property type="project" value="TreeGrafter"/>
</dbReference>
<evidence type="ECO:0000256" key="12">
    <source>
        <dbReference type="PROSITE-ProRule" id="PRU00042"/>
    </source>
</evidence>
<dbReference type="PROSITE" id="PS50157">
    <property type="entry name" value="ZINC_FINGER_C2H2_2"/>
    <property type="match status" value="5"/>
</dbReference>
<keyword evidence="4" id="KW-0677">Repeat</keyword>
<dbReference type="PANTHER" id="PTHR24388:SF54">
    <property type="entry name" value="PROTEIN ESCARGOT"/>
    <property type="match status" value="1"/>
</dbReference>
<feature type="domain" description="C2H2-type" evidence="13">
    <location>
        <begin position="479"/>
        <end position="506"/>
    </location>
</feature>
<dbReference type="EMBL" id="VVIM01000001">
    <property type="protein sequence ID" value="KAB0804649.1"/>
    <property type="molecule type" value="Genomic_DNA"/>
</dbReference>
<dbReference type="SMART" id="SM00355">
    <property type="entry name" value="ZnF_C2H2"/>
    <property type="match status" value="11"/>
</dbReference>
<evidence type="ECO:0000256" key="10">
    <source>
        <dbReference type="ARBA" id="ARBA00023242"/>
    </source>
</evidence>
<sequence>MYQTAMKMKTEALVSSNIIWNSSMELSPVPHEESFPVIGSCQISSILSNLDTNTSEKNLHTSTDIGETMELIVLQNGEYKMSDHADLNTSSSDFILIKQSIDNNNTEIDIKGEVKKEVKIKRNEEFENMLYFVCNLCPYLCIKDSKITEHLESEHKNKECPRPTQLKCPACPNIFYHKLPLRSHLLYDHKVANSDLRQIIQAVTYFSKKGIMTTGKTFDGGISKAPEIALSYKNEIDQTLIEKLMSTNKVNGSAIIDTDCHLVPSNDCSMQKIQVVKDMQPKCDRLPIDPLVIEKRNATDIIVSDSVKATPQGVKKKVDTVSKYLQQQKLQKCTESSCKIRLQDETKMAYHIKCHAEGAFKCPECLQLFAFWKPLTGHLWRLHKIDMELYSCDICDYKTFSLGKLNNIHKLIHSDLKAFICEVCQKGFKNTKQLRNHKMTHKEKNNKFSHVCVICEKIFSNRRQMRVHMDGVHNKIKPFLCNYCGYKGASKGALKMHIRQHTGEKPFTCNFCNYATADHNSLRRHKLRHTGHKPYKCEHCDYACIQSSTYKVHLRTKHPGLEKDYLFICSECQFKTVNHDMYLSHLFLVHRQKATNDAQ</sequence>
<keyword evidence="10" id="KW-0539">Nucleus</keyword>
<dbReference type="Pfam" id="PF00096">
    <property type="entry name" value="zf-C2H2"/>
    <property type="match status" value="3"/>
</dbReference>
<comment type="similarity">
    <text evidence="11">Belongs to the snail C2H2-type zinc-finger protein family.</text>
</comment>
<dbReference type="InterPro" id="IPR036236">
    <property type="entry name" value="Znf_C2H2_sf"/>
</dbReference>
<gene>
    <name evidence="15" type="ORF">PPYR_01619</name>
</gene>
<evidence type="ECO:0000256" key="5">
    <source>
        <dbReference type="ARBA" id="ARBA00022771"/>
    </source>
</evidence>
<evidence type="ECO:0000256" key="2">
    <source>
        <dbReference type="ARBA" id="ARBA00006991"/>
    </source>
</evidence>
<evidence type="ECO:0000256" key="7">
    <source>
        <dbReference type="ARBA" id="ARBA00023015"/>
    </source>
</evidence>
<comment type="subcellular location">
    <subcellularLocation>
        <location evidence="1">Nucleus</location>
    </subcellularLocation>
</comment>
<evidence type="ECO:0000256" key="8">
    <source>
        <dbReference type="ARBA" id="ARBA00023125"/>
    </source>
</evidence>
<feature type="domain" description="C2H2-type" evidence="13">
    <location>
        <begin position="419"/>
        <end position="446"/>
    </location>
</feature>
<dbReference type="Gene3D" id="3.30.160.60">
    <property type="entry name" value="Classic Zinc Finger"/>
    <property type="match status" value="5"/>
</dbReference>
<reference evidence="14" key="1">
    <citation type="journal article" date="2016" name="Sci. Rep.">
        <title>Molecular characterization of firefly nuptial gifts: a multi-omics approach sheds light on postcopulatory sexual selection.</title>
        <authorList>
            <person name="Al-Wathiqui N."/>
            <person name="Fallon T.R."/>
            <person name="South A."/>
            <person name="Weng J.K."/>
            <person name="Lewis S.M."/>
        </authorList>
    </citation>
    <scope>NUCLEOTIDE SEQUENCE</scope>
</reference>
<dbReference type="GO" id="GO:0008270">
    <property type="term" value="F:zinc ion binding"/>
    <property type="evidence" value="ECO:0007669"/>
    <property type="project" value="UniProtKB-KW"/>
</dbReference>
<dbReference type="PROSITE" id="PS00028">
    <property type="entry name" value="ZINC_FINGER_C2H2_1"/>
    <property type="match status" value="6"/>
</dbReference>
<dbReference type="FunFam" id="3.30.160.60:FF:001370">
    <property type="entry name" value="Zinc finger protein"/>
    <property type="match status" value="1"/>
</dbReference>
<keyword evidence="7" id="KW-0805">Transcription regulation</keyword>
<feature type="domain" description="C2H2-type" evidence="13">
    <location>
        <begin position="535"/>
        <end position="563"/>
    </location>
</feature>
<dbReference type="AlphaFoldDB" id="A0A1Y1LH69"/>
<reference evidence="15 16" key="2">
    <citation type="journal article" date="2018" name="Elife">
        <title>Firefly genomes illuminate parallel origins of bioluminescence in beetles.</title>
        <authorList>
            <person name="Fallon T.R."/>
            <person name="Lower S.E."/>
            <person name="Chang C.H."/>
            <person name="Bessho-Uehara M."/>
            <person name="Martin G.J."/>
            <person name="Bewick A.J."/>
            <person name="Behringer M."/>
            <person name="Debat H.J."/>
            <person name="Wong I."/>
            <person name="Day J.C."/>
            <person name="Suvorov A."/>
            <person name="Silva C.J."/>
            <person name="Stanger-Hall K.F."/>
            <person name="Hall D.W."/>
            <person name="Schmitz R.J."/>
            <person name="Nelson D.R."/>
            <person name="Lewis S.M."/>
            <person name="Shigenobu S."/>
            <person name="Bybee S.M."/>
            <person name="Larracuente A.M."/>
            <person name="Oba Y."/>
            <person name="Weng J.K."/>
        </authorList>
    </citation>
    <scope>NUCLEOTIDE SEQUENCE [LARGE SCALE GENOMIC DNA]</scope>
    <source>
        <strain evidence="15">1611_PpyrPB1</strain>
        <tissue evidence="15">Whole body</tissue>
    </source>
</reference>
<evidence type="ECO:0000256" key="6">
    <source>
        <dbReference type="ARBA" id="ARBA00022833"/>
    </source>
</evidence>
<keyword evidence="5 12" id="KW-0863">Zinc-finger</keyword>
<feature type="domain" description="C2H2-type" evidence="13">
    <location>
        <begin position="507"/>
        <end position="534"/>
    </location>
</feature>
<keyword evidence="9" id="KW-0804">Transcription</keyword>
<evidence type="ECO:0000259" key="13">
    <source>
        <dbReference type="PROSITE" id="PS50157"/>
    </source>
</evidence>
<comment type="similarity">
    <text evidence="2">Belongs to the krueppel C2H2-type zinc-finger protein family.</text>
</comment>
<feature type="domain" description="C2H2-type" evidence="13">
    <location>
        <begin position="450"/>
        <end position="478"/>
    </location>
</feature>
<evidence type="ECO:0000256" key="3">
    <source>
        <dbReference type="ARBA" id="ARBA00022723"/>
    </source>
</evidence>
<reference evidence="15" key="3">
    <citation type="submission" date="2019-08" db="EMBL/GenBank/DDBJ databases">
        <authorList>
            <consortium name="Photinus pyralis genome working group"/>
            <person name="Fallon T.R."/>
            <person name="Sander Lower S.E."/>
            <person name="Weng J.-K."/>
        </authorList>
    </citation>
    <scope>NUCLEOTIDE SEQUENCE</scope>
    <source>
        <strain evidence="15">1611_PpyrPB1</strain>
        <tissue evidence="15">Whole body</tissue>
    </source>
</reference>
<keyword evidence="8" id="KW-0238">DNA-binding</keyword>
<dbReference type="GO" id="GO:0005634">
    <property type="term" value="C:nucleus"/>
    <property type="evidence" value="ECO:0007669"/>
    <property type="project" value="UniProtKB-SubCell"/>
</dbReference>
<evidence type="ECO:0000256" key="1">
    <source>
        <dbReference type="ARBA" id="ARBA00004123"/>
    </source>
</evidence>
<organism evidence="14">
    <name type="scientific">Photinus pyralis</name>
    <name type="common">Common eastern firefly</name>
    <name type="synonym">Lampyris pyralis</name>
    <dbReference type="NCBI Taxonomy" id="7054"/>
    <lineage>
        <taxon>Eukaryota</taxon>
        <taxon>Metazoa</taxon>
        <taxon>Ecdysozoa</taxon>
        <taxon>Arthropoda</taxon>
        <taxon>Hexapoda</taxon>
        <taxon>Insecta</taxon>
        <taxon>Pterygota</taxon>
        <taxon>Neoptera</taxon>
        <taxon>Endopterygota</taxon>
        <taxon>Coleoptera</taxon>
        <taxon>Polyphaga</taxon>
        <taxon>Elateriformia</taxon>
        <taxon>Elateroidea</taxon>
        <taxon>Lampyridae</taxon>
        <taxon>Lampyrinae</taxon>
        <taxon>Photinus</taxon>
    </lineage>
</organism>
<evidence type="ECO:0000256" key="9">
    <source>
        <dbReference type="ARBA" id="ARBA00023163"/>
    </source>
</evidence>
<proteinExistence type="inferred from homology"/>
<dbReference type="InterPro" id="IPR013087">
    <property type="entry name" value="Znf_C2H2_type"/>
</dbReference>
<dbReference type="Proteomes" id="UP000327044">
    <property type="component" value="Unassembled WGS sequence"/>
</dbReference>
<dbReference type="EMBL" id="GEZM01055668">
    <property type="protein sequence ID" value="JAV72989.1"/>
    <property type="molecule type" value="Transcribed_RNA"/>
</dbReference>
<dbReference type="PANTHER" id="PTHR24388">
    <property type="entry name" value="ZINC FINGER PROTEIN"/>
    <property type="match status" value="1"/>
</dbReference>
<dbReference type="OrthoDB" id="5876240at2759"/>
<evidence type="ECO:0000256" key="4">
    <source>
        <dbReference type="ARBA" id="ARBA00022737"/>
    </source>
</evidence>
<dbReference type="InterPro" id="IPR050527">
    <property type="entry name" value="Snail/Krueppel_Znf"/>
</dbReference>
<dbReference type="FunFam" id="3.30.160.60:FF:000446">
    <property type="entry name" value="Zinc finger protein"/>
    <property type="match status" value="2"/>
</dbReference>
<dbReference type="InParanoid" id="A0A1Y1LH69"/>
<keyword evidence="16" id="KW-1185">Reference proteome</keyword>
<dbReference type="SUPFAM" id="SSF57667">
    <property type="entry name" value="beta-beta-alpha zinc fingers"/>
    <property type="match status" value="4"/>
</dbReference>
<evidence type="ECO:0000256" key="11">
    <source>
        <dbReference type="ARBA" id="ARBA00037948"/>
    </source>
</evidence>
<evidence type="ECO:0000313" key="14">
    <source>
        <dbReference type="EMBL" id="JAV72989.1"/>
    </source>
</evidence>
<name>A0A1Y1LH69_PHOPY</name>